<keyword evidence="6" id="KW-0067">ATP-binding</keyword>
<gene>
    <name evidence="7" type="primary">ppnK</name>
    <name evidence="6" type="synonym">nadK</name>
    <name evidence="7" type="ORF">ING2E5B_1572</name>
</gene>
<evidence type="ECO:0000256" key="6">
    <source>
        <dbReference type="HAMAP-Rule" id="MF_00361"/>
    </source>
</evidence>
<comment type="function">
    <text evidence="6">Involved in the regulation of the intracellular balance of NAD and NADP, and is a key enzyme in the biosynthesis of NADP. Catalyzes specifically the phosphorylation on 2'-hydroxyl of the adenosine moiety of NAD to yield NADP.</text>
</comment>
<evidence type="ECO:0000256" key="2">
    <source>
        <dbReference type="ARBA" id="ARBA00022777"/>
    </source>
</evidence>
<dbReference type="InterPro" id="IPR016064">
    <property type="entry name" value="NAD/diacylglycerol_kinase_sf"/>
</dbReference>
<accession>A0A098C0A4</accession>
<dbReference type="InterPro" id="IPR002504">
    <property type="entry name" value="NADK"/>
</dbReference>
<proteinExistence type="inferred from homology"/>
<keyword evidence="6" id="KW-0963">Cytoplasm</keyword>
<keyword evidence="2 6" id="KW-0418">Kinase</keyword>
<keyword evidence="4 6" id="KW-0520">NAD</keyword>
<keyword evidence="6" id="KW-0547">Nucleotide-binding</keyword>
<dbReference type="NCBIfam" id="NF002521">
    <property type="entry name" value="PRK01911.1"/>
    <property type="match status" value="1"/>
</dbReference>
<sequence>MKFALFGSMFPDRSAKAEEQIYGVCDAIKRHGGQLYLPENFYISLPGNIRQLLDPICELAETLPDVDMVVSVGGDGTFLRTAATVGDTGIPILGINTGRLGFLAAINYSDVEDTLSEVMRGDYKVQDRTLLKMTTDEVFPPNHFNTNALNEIAILKQDTASMLSIHAYINNDYLTSYQADGLVISTPTGSTAYSLSIGGSILSPTTPSIILSAIAPHNLTSRSLVVDDSSIISLKIESRSHMFLVSVDGQSRVLDETVSIQVRKADYTLRVVKRVGHTFFETLRDKLMWGADVRKQNK</sequence>
<dbReference type="HOGENOM" id="CLU_008831_0_3_10"/>
<feature type="active site" description="Proton acceptor" evidence="6">
    <location>
        <position position="75"/>
    </location>
</feature>
<feature type="binding site" evidence="6">
    <location>
        <position position="80"/>
    </location>
    <ligand>
        <name>NAD(+)</name>
        <dbReference type="ChEBI" id="CHEBI:57540"/>
    </ligand>
</feature>
<dbReference type="GO" id="GO:0005737">
    <property type="term" value="C:cytoplasm"/>
    <property type="evidence" value="ECO:0007669"/>
    <property type="project" value="UniProtKB-SubCell"/>
</dbReference>
<dbReference type="Pfam" id="PF20143">
    <property type="entry name" value="NAD_kinase_C"/>
    <property type="match status" value="1"/>
</dbReference>
<evidence type="ECO:0000313" key="7">
    <source>
        <dbReference type="EMBL" id="CEA16320.1"/>
    </source>
</evidence>
<feature type="binding site" evidence="6">
    <location>
        <position position="250"/>
    </location>
    <ligand>
        <name>NAD(+)</name>
        <dbReference type="ChEBI" id="CHEBI:57540"/>
    </ligand>
</feature>
<dbReference type="InterPro" id="IPR017438">
    <property type="entry name" value="ATP-NAD_kinase_N"/>
</dbReference>
<name>A0A098C0A4_9BACT</name>
<evidence type="ECO:0000256" key="3">
    <source>
        <dbReference type="ARBA" id="ARBA00022857"/>
    </source>
</evidence>
<dbReference type="GO" id="GO:0006741">
    <property type="term" value="P:NADP+ biosynthetic process"/>
    <property type="evidence" value="ECO:0007669"/>
    <property type="project" value="UniProtKB-UniRule"/>
</dbReference>
<reference evidence="7 8" key="1">
    <citation type="submission" date="2014-08" db="EMBL/GenBank/DDBJ databases">
        <authorList>
            <person name="Wibberg D."/>
        </authorList>
    </citation>
    <scope>NUCLEOTIDE SEQUENCE [LARGE SCALE GENOMIC DNA]</scope>
    <source>
        <strain evidence="8">ING2-E5B</strain>
    </source>
</reference>
<feature type="binding site" evidence="6">
    <location>
        <begin position="75"/>
        <end position="76"/>
    </location>
    <ligand>
        <name>NAD(+)</name>
        <dbReference type="ChEBI" id="CHEBI:57540"/>
    </ligand>
</feature>
<comment type="catalytic activity">
    <reaction evidence="5 6">
        <text>NAD(+) + ATP = ADP + NADP(+) + H(+)</text>
        <dbReference type="Rhea" id="RHEA:18629"/>
        <dbReference type="ChEBI" id="CHEBI:15378"/>
        <dbReference type="ChEBI" id="CHEBI:30616"/>
        <dbReference type="ChEBI" id="CHEBI:57540"/>
        <dbReference type="ChEBI" id="CHEBI:58349"/>
        <dbReference type="ChEBI" id="CHEBI:456216"/>
        <dbReference type="EC" id="2.7.1.23"/>
    </reaction>
</comment>
<dbReference type="AlphaFoldDB" id="A0A098C0A4"/>
<dbReference type="PANTHER" id="PTHR20275">
    <property type="entry name" value="NAD KINASE"/>
    <property type="match status" value="1"/>
</dbReference>
<dbReference type="SUPFAM" id="SSF111331">
    <property type="entry name" value="NAD kinase/diacylglycerol kinase-like"/>
    <property type="match status" value="1"/>
</dbReference>
<dbReference type="GO" id="GO:0005524">
    <property type="term" value="F:ATP binding"/>
    <property type="evidence" value="ECO:0007669"/>
    <property type="project" value="UniProtKB-KW"/>
</dbReference>
<keyword evidence="1 6" id="KW-0808">Transferase</keyword>
<evidence type="ECO:0000256" key="4">
    <source>
        <dbReference type="ARBA" id="ARBA00023027"/>
    </source>
</evidence>
<dbReference type="Proteomes" id="UP000032417">
    <property type="component" value="Chromosome 1"/>
</dbReference>
<evidence type="ECO:0000256" key="5">
    <source>
        <dbReference type="ARBA" id="ARBA00047925"/>
    </source>
</evidence>
<keyword evidence="3 6" id="KW-0521">NADP</keyword>
<dbReference type="InterPro" id="IPR017437">
    <property type="entry name" value="ATP-NAD_kinase_PpnK-typ_C"/>
</dbReference>
<feature type="binding site" evidence="6">
    <location>
        <position position="180"/>
    </location>
    <ligand>
        <name>NAD(+)</name>
        <dbReference type="ChEBI" id="CHEBI:57540"/>
    </ligand>
</feature>
<dbReference type="GO" id="GO:0003951">
    <property type="term" value="F:NAD+ kinase activity"/>
    <property type="evidence" value="ECO:0007669"/>
    <property type="project" value="UniProtKB-UniRule"/>
</dbReference>
<comment type="subcellular location">
    <subcellularLocation>
        <location evidence="6">Cytoplasm</location>
    </subcellularLocation>
</comment>
<comment type="caution">
    <text evidence="6">Lacks conserved residue(s) required for the propagation of feature annotation.</text>
</comment>
<dbReference type="Pfam" id="PF01513">
    <property type="entry name" value="NAD_kinase"/>
    <property type="match status" value="1"/>
</dbReference>
<dbReference type="Gene3D" id="3.40.50.10330">
    <property type="entry name" value="Probable inorganic polyphosphate/atp-NAD kinase, domain 1"/>
    <property type="match status" value="1"/>
</dbReference>
<dbReference type="GO" id="GO:0051287">
    <property type="term" value="F:NAD binding"/>
    <property type="evidence" value="ECO:0007669"/>
    <property type="project" value="UniProtKB-ARBA"/>
</dbReference>
<dbReference type="Gene3D" id="2.60.200.30">
    <property type="entry name" value="Probable inorganic polyphosphate/atp-NAD kinase, domain 2"/>
    <property type="match status" value="1"/>
</dbReference>
<keyword evidence="8" id="KW-1185">Reference proteome</keyword>
<dbReference type="STRING" id="1562970.ING2E5B_1572"/>
<dbReference type="EC" id="2.7.1.23" evidence="6"/>
<dbReference type="GO" id="GO:0019674">
    <property type="term" value="P:NAD+ metabolic process"/>
    <property type="evidence" value="ECO:0007669"/>
    <property type="project" value="InterPro"/>
</dbReference>
<evidence type="ECO:0000313" key="8">
    <source>
        <dbReference type="Proteomes" id="UP000032417"/>
    </source>
</evidence>
<dbReference type="PATRIC" id="fig|1562970.3.peg.1562"/>
<feature type="binding site" evidence="6">
    <location>
        <position position="215"/>
    </location>
    <ligand>
        <name>NAD(+)</name>
        <dbReference type="ChEBI" id="CHEBI:57540"/>
    </ligand>
</feature>
<feature type="binding site" evidence="6">
    <location>
        <begin position="150"/>
        <end position="151"/>
    </location>
    <ligand>
        <name>NAD(+)</name>
        <dbReference type="ChEBI" id="CHEBI:57540"/>
    </ligand>
</feature>
<dbReference type="OrthoDB" id="9774737at2"/>
<organism evidence="7 8">
    <name type="scientific">Fermentimonas caenicola</name>
    <dbReference type="NCBI Taxonomy" id="1562970"/>
    <lineage>
        <taxon>Bacteria</taxon>
        <taxon>Pseudomonadati</taxon>
        <taxon>Bacteroidota</taxon>
        <taxon>Bacteroidia</taxon>
        <taxon>Bacteroidales</taxon>
        <taxon>Dysgonomonadaceae</taxon>
        <taxon>Fermentimonas</taxon>
    </lineage>
</organism>
<comment type="similarity">
    <text evidence="6">Belongs to the NAD kinase family.</text>
</comment>
<protein>
    <recommendedName>
        <fullName evidence="6">NAD kinase</fullName>
        <ecNumber evidence="6">2.7.1.23</ecNumber>
    </recommendedName>
    <alternativeName>
        <fullName evidence="6">ATP-dependent NAD kinase</fullName>
    </alternativeName>
</protein>
<dbReference type="HAMAP" id="MF_00361">
    <property type="entry name" value="NAD_kinase"/>
    <property type="match status" value="1"/>
</dbReference>
<dbReference type="EMBL" id="LN515532">
    <property type="protein sequence ID" value="CEA16320.1"/>
    <property type="molecule type" value="Genomic_DNA"/>
</dbReference>
<dbReference type="KEGG" id="pbt:ING2E5B_1572"/>
<dbReference type="GO" id="GO:0046872">
    <property type="term" value="F:metal ion binding"/>
    <property type="evidence" value="ECO:0007669"/>
    <property type="project" value="UniProtKB-UniRule"/>
</dbReference>
<evidence type="ECO:0000256" key="1">
    <source>
        <dbReference type="ARBA" id="ARBA00022679"/>
    </source>
</evidence>
<comment type="cofactor">
    <cofactor evidence="6">
        <name>a divalent metal cation</name>
        <dbReference type="ChEBI" id="CHEBI:60240"/>
    </cofactor>
</comment>
<feature type="binding site" evidence="6">
    <location>
        <begin position="191"/>
        <end position="196"/>
    </location>
    <ligand>
        <name>NAD(+)</name>
        <dbReference type="ChEBI" id="CHEBI:57540"/>
    </ligand>
</feature>
<dbReference type="PANTHER" id="PTHR20275:SF0">
    <property type="entry name" value="NAD KINASE"/>
    <property type="match status" value="1"/>
</dbReference>